<proteinExistence type="predicted"/>
<evidence type="ECO:0000313" key="1">
    <source>
        <dbReference type="EMBL" id="KAI2393212.1"/>
    </source>
</evidence>
<comment type="caution">
    <text evidence="1">The sequence shown here is derived from an EMBL/GenBank/DDBJ whole genome shotgun (WGS) entry which is preliminary data.</text>
</comment>
<organism evidence="1">
    <name type="scientific">Ophidiomyces ophidiicola</name>
    <dbReference type="NCBI Taxonomy" id="1387563"/>
    <lineage>
        <taxon>Eukaryota</taxon>
        <taxon>Fungi</taxon>
        <taxon>Dikarya</taxon>
        <taxon>Ascomycota</taxon>
        <taxon>Pezizomycotina</taxon>
        <taxon>Eurotiomycetes</taxon>
        <taxon>Eurotiomycetidae</taxon>
        <taxon>Onygenales</taxon>
        <taxon>Onygenaceae</taxon>
        <taxon>Ophidiomyces</taxon>
    </lineage>
</organism>
<protein>
    <submittedName>
        <fullName evidence="1">Uncharacterized protein</fullName>
    </submittedName>
</protein>
<sequence>MTSEASCAVDYINLRNIRLPLPVVLHQDAWSRHSKPQLAVISLRVAFPRVLLQEAGENDDVETTLNYSSLYRALENTIRKASNDTGSSTCTISGNQTLGEFMTMIEDLVKSEQINAIQATKRKVSSDSVQEAIDNVEITLHLPKAALRAAGGVECVSRRHGPGWGRKEFRIVGIRSYCIIGVNDHERTEKQAVDITLSFQFDESKCEELTSLSLNYLPLTSSIAKAIDVSSFETVEALATMIAKTVIIGNGFSEVTVSVEKLNALAFVEYSGVEITRTASFFP</sequence>
<gene>
    <name evidence="1" type="ORF">LOY88_000272</name>
</gene>
<reference evidence="1" key="1">
    <citation type="journal article" date="2022" name="bioRxiv">
        <title>Population genetic analysis of Ophidiomyces ophidiicola, the causative agent of snake fungal disease, indicates recent introductions to the USA.</title>
        <authorList>
            <person name="Ladner J.T."/>
            <person name="Palmer J.M."/>
            <person name="Ettinger C.L."/>
            <person name="Stajich J.E."/>
            <person name="Farrell T.M."/>
            <person name="Glorioso B.M."/>
            <person name="Lawson B."/>
            <person name="Price S.J."/>
            <person name="Stengle A.G."/>
            <person name="Grear D.A."/>
            <person name="Lorch J.M."/>
        </authorList>
    </citation>
    <scope>NUCLEOTIDE SEQUENCE</scope>
    <source>
        <strain evidence="1">NWHC 24266-5</strain>
    </source>
</reference>
<dbReference type="EMBL" id="JALBCA010000003">
    <property type="protein sequence ID" value="KAI2393212.1"/>
    <property type="molecule type" value="Genomic_DNA"/>
</dbReference>
<name>A0ACB8V5L0_9EURO</name>
<accession>A0ACB8V5L0</accession>